<gene>
    <name evidence="11" type="ORF">P879_05278</name>
</gene>
<evidence type="ECO:0000256" key="8">
    <source>
        <dbReference type="RuleBase" id="RU362120"/>
    </source>
</evidence>
<dbReference type="HAMAP" id="MF_00966">
    <property type="entry name" value="G6PD"/>
    <property type="match status" value="1"/>
</dbReference>
<dbReference type="GO" id="GO:0050661">
    <property type="term" value="F:NADP binding"/>
    <property type="evidence" value="ECO:0007669"/>
    <property type="project" value="InterPro"/>
</dbReference>
<dbReference type="Gene3D" id="3.30.360.10">
    <property type="entry name" value="Dihydrodipicolinate Reductase, domain 2"/>
    <property type="match status" value="1"/>
</dbReference>
<keyword evidence="3 8" id="KW-0313">Glucose metabolism</keyword>
<comment type="function">
    <text evidence="8">Catalyzes the rate-limiting step of the oxidative pentose-phosphate pathway, which represents a route for the dissimilation of carbohydrates besides glycolysis.</text>
</comment>
<dbReference type="InterPro" id="IPR019796">
    <property type="entry name" value="G6P_DH_AS"/>
</dbReference>
<keyword evidence="6 8" id="KW-0119">Carbohydrate metabolism</keyword>
<dbReference type="GO" id="GO:0005829">
    <property type="term" value="C:cytosol"/>
    <property type="evidence" value="ECO:0007669"/>
    <property type="project" value="TreeGrafter"/>
</dbReference>
<evidence type="ECO:0000256" key="6">
    <source>
        <dbReference type="ARBA" id="ARBA00023277"/>
    </source>
</evidence>
<evidence type="ECO:0000313" key="11">
    <source>
        <dbReference type="EMBL" id="KAF8569802.1"/>
    </source>
</evidence>
<comment type="catalytic activity">
    <reaction evidence="7">
        <text>D-glucose 6-phosphate + NADP(+) = 6-phospho-D-glucono-1,5-lactone + NADPH + H(+)</text>
        <dbReference type="Rhea" id="RHEA:15841"/>
        <dbReference type="ChEBI" id="CHEBI:15378"/>
        <dbReference type="ChEBI" id="CHEBI:57783"/>
        <dbReference type="ChEBI" id="CHEBI:57955"/>
        <dbReference type="ChEBI" id="CHEBI:58349"/>
        <dbReference type="ChEBI" id="CHEBI:61548"/>
        <dbReference type="EC" id="1.1.1.49"/>
    </reaction>
    <physiologicalReaction direction="left-to-right" evidence="7">
        <dbReference type="Rhea" id="RHEA:15842"/>
    </physiologicalReaction>
</comment>
<accession>A0A8T0DRE9</accession>
<dbReference type="GO" id="GO:0006006">
    <property type="term" value="P:glucose metabolic process"/>
    <property type="evidence" value="ECO:0007669"/>
    <property type="project" value="UniProtKB-KW"/>
</dbReference>
<dbReference type="FunFam" id="3.30.360.10:FF:000018">
    <property type="entry name" value="Glucose-6-phosphate 1-dehydrogenase"/>
    <property type="match status" value="1"/>
</dbReference>
<organism evidence="11 12">
    <name type="scientific">Paragonimus westermani</name>
    <dbReference type="NCBI Taxonomy" id="34504"/>
    <lineage>
        <taxon>Eukaryota</taxon>
        <taxon>Metazoa</taxon>
        <taxon>Spiralia</taxon>
        <taxon>Lophotrochozoa</taxon>
        <taxon>Platyhelminthes</taxon>
        <taxon>Trematoda</taxon>
        <taxon>Digenea</taxon>
        <taxon>Plagiorchiida</taxon>
        <taxon>Troglotremata</taxon>
        <taxon>Troglotrematidae</taxon>
        <taxon>Paragonimus</taxon>
    </lineage>
</organism>
<protein>
    <recommendedName>
        <fullName evidence="8">Glucose-6-phosphate 1-dehydrogenase</fullName>
        <ecNumber evidence="8">1.1.1.49</ecNumber>
    </recommendedName>
</protein>
<reference evidence="11 12" key="1">
    <citation type="submission" date="2019-07" db="EMBL/GenBank/DDBJ databases">
        <title>Annotation for the trematode Paragonimus westermani.</title>
        <authorList>
            <person name="Choi Y.-J."/>
        </authorList>
    </citation>
    <scope>NUCLEOTIDE SEQUENCE [LARGE SCALE GENOMIC DNA]</scope>
    <source>
        <strain evidence="11">180907_Pwestermani</strain>
    </source>
</reference>
<dbReference type="AlphaFoldDB" id="A0A8T0DRE9"/>
<dbReference type="OrthoDB" id="60984at2759"/>
<feature type="domain" description="Glucose-6-phosphate dehydrogenase NAD-binding" evidence="9">
    <location>
        <begin position="29"/>
        <end position="205"/>
    </location>
</feature>
<name>A0A8T0DRE9_9TREM</name>
<evidence type="ECO:0000256" key="1">
    <source>
        <dbReference type="ARBA" id="ARBA00004937"/>
    </source>
</evidence>
<evidence type="ECO:0000256" key="7">
    <source>
        <dbReference type="ARBA" id="ARBA00047696"/>
    </source>
</evidence>
<dbReference type="Pfam" id="PF00479">
    <property type="entry name" value="G6PD_N"/>
    <property type="match status" value="1"/>
</dbReference>
<dbReference type="Gene3D" id="3.40.50.720">
    <property type="entry name" value="NAD(P)-binding Rossmann-like Domain"/>
    <property type="match status" value="1"/>
</dbReference>
<comment type="similarity">
    <text evidence="2 8">Belongs to the glucose-6-phosphate dehydrogenase family.</text>
</comment>
<dbReference type="PRINTS" id="PR00079">
    <property type="entry name" value="G6PDHDRGNASE"/>
</dbReference>
<keyword evidence="4 8" id="KW-0521">NADP</keyword>
<dbReference type="GO" id="GO:0009051">
    <property type="term" value="P:pentose-phosphate shunt, oxidative branch"/>
    <property type="evidence" value="ECO:0007669"/>
    <property type="project" value="TreeGrafter"/>
</dbReference>
<dbReference type="Pfam" id="PF02781">
    <property type="entry name" value="G6PD_C"/>
    <property type="match status" value="1"/>
</dbReference>
<comment type="pathway">
    <text evidence="1 8">Carbohydrate degradation; pentose phosphate pathway; D-ribulose 5-phosphate from D-glucose 6-phosphate (oxidative stage): step 1/3.</text>
</comment>
<dbReference type="SUPFAM" id="SSF51735">
    <property type="entry name" value="NAD(P)-binding Rossmann-fold domains"/>
    <property type="match status" value="1"/>
</dbReference>
<comment type="caution">
    <text evidence="11">The sequence shown here is derived from an EMBL/GenBank/DDBJ whole genome shotgun (WGS) entry which is preliminary data.</text>
</comment>
<dbReference type="InterPro" id="IPR022675">
    <property type="entry name" value="G6P_DH_C"/>
</dbReference>
<dbReference type="NCBIfam" id="TIGR00871">
    <property type="entry name" value="zwf"/>
    <property type="match status" value="1"/>
</dbReference>
<dbReference type="GO" id="GO:0004345">
    <property type="term" value="F:glucose-6-phosphate dehydrogenase activity"/>
    <property type="evidence" value="ECO:0007669"/>
    <property type="project" value="UniProtKB-EC"/>
</dbReference>
<proteinExistence type="inferred from homology"/>
<dbReference type="InterPro" id="IPR036291">
    <property type="entry name" value="NAD(P)-bd_dom_sf"/>
</dbReference>
<dbReference type="PROSITE" id="PS00069">
    <property type="entry name" value="G6P_DEHYDROGENASE"/>
    <property type="match status" value="1"/>
</dbReference>
<dbReference type="Proteomes" id="UP000699462">
    <property type="component" value="Unassembled WGS sequence"/>
</dbReference>
<evidence type="ECO:0000256" key="5">
    <source>
        <dbReference type="ARBA" id="ARBA00023002"/>
    </source>
</evidence>
<evidence type="ECO:0000259" key="9">
    <source>
        <dbReference type="Pfam" id="PF00479"/>
    </source>
</evidence>
<dbReference type="InterPro" id="IPR001282">
    <property type="entry name" value="G6P_DH"/>
</dbReference>
<dbReference type="PANTHER" id="PTHR23429:SF0">
    <property type="entry name" value="GLUCOSE-6-PHOSPHATE 1-DEHYDROGENASE"/>
    <property type="match status" value="1"/>
</dbReference>
<sequence>MVDEIHCSDCLSLIKSTIEEDQAHTHVMVVFGASGDLARKKTYPSVWWLFRDGLLPPNTFIIGYARSSLNVDQIRLKSEPHMQIVPENQKALDEFWSKNFYIQGDYTNPDGFRNLDQFIQKKWGVNVNRIFYFAIPPSVYTVVTANIHTYCMPKSSAVWMRMIIEKPFGHDLASSNALSDHLAARFNEEQIYRIDHYLGKEMVQNLIILRFTNQIFNHLWDREHINNVTITFKEPFGTEGRGGYFDEFGIIRDVVQNHLMQLLSLVAMEQPSSLKADDIRDEKVKVLRFVEPVTLDDVVIGQYVANPTATHPPASLSYTDDPTVPKDSITPTYVCMVLHVHNPRWEGVPFVLRAGKAMNERKAEVRIQFKDISPDVFDSVRVARNELVIRVQPDEAVYVKMNTKSPGMKFQTEETELDLTYSKRYQHIKLPDAYERLILDVFCGSQTNFVRNDELQEAWRILTPLLEQLESKNIKPLPYVFGSRGGPEASDQLRARAGYRYSHTYQWPFGSSNKNSSG</sequence>
<dbReference type="SUPFAM" id="SSF55347">
    <property type="entry name" value="Glyceraldehyde-3-phosphate dehydrogenase-like, C-terminal domain"/>
    <property type="match status" value="1"/>
</dbReference>
<dbReference type="InterPro" id="IPR022674">
    <property type="entry name" value="G6P_DH_NAD-bd"/>
</dbReference>
<evidence type="ECO:0000256" key="2">
    <source>
        <dbReference type="ARBA" id="ARBA00009975"/>
    </source>
</evidence>
<evidence type="ECO:0000259" key="10">
    <source>
        <dbReference type="Pfam" id="PF02781"/>
    </source>
</evidence>
<dbReference type="EC" id="1.1.1.49" evidence="8"/>
<evidence type="ECO:0000313" key="12">
    <source>
        <dbReference type="Proteomes" id="UP000699462"/>
    </source>
</evidence>
<feature type="domain" description="Glucose-6-phosphate dehydrogenase C-terminal" evidence="10">
    <location>
        <begin position="208"/>
        <end position="501"/>
    </location>
</feature>
<keyword evidence="5 8" id="KW-0560">Oxidoreductase</keyword>
<keyword evidence="12" id="KW-1185">Reference proteome</keyword>
<evidence type="ECO:0000256" key="4">
    <source>
        <dbReference type="ARBA" id="ARBA00022857"/>
    </source>
</evidence>
<dbReference type="PANTHER" id="PTHR23429">
    <property type="entry name" value="GLUCOSE-6-PHOSPHATE 1-DEHYDROGENASE G6PD"/>
    <property type="match status" value="1"/>
</dbReference>
<dbReference type="PIRSF" id="PIRSF000110">
    <property type="entry name" value="G6PD"/>
    <property type="match status" value="1"/>
</dbReference>
<evidence type="ECO:0000256" key="3">
    <source>
        <dbReference type="ARBA" id="ARBA00022526"/>
    </source>
</evidence>
<dbReference type="EMBL" id="JTDF01001586">
    <property type="protein sequence ID" value="KAF8569802.1"/>
    <property type="molecule type" value="Genomic_DNA"/>
</dbReference>